<protein>
    <recommendedName>
        <fullName evidence="3">aldehyde dehydrogenase (NAD(+))</fullName>
        <ecNumber evidence="3">1.2.1.3</ecNumber>
    </recommendedName>
</protein>
<organism evidence="6 7">
    <name type="scientific">Jiella sonneratiae</name>
    <dbReference type="NCBI Taxonomy" id="2816856"/>
    <lineage>
        <taxon>Bacteria</taxon>
        <taxon>Pseudomonadati</taxon>
        <taxon>Pseudomonadota</taxon>
        <taxon>Alphaproteobacteria</taxon>
        <taxon>Hyphomicrobiales</taxon>
        <taxon>Aurantimonadaceae</taxon>
        <taxon>Jiella</taxon>
    </lineage>
</organism>
<dbReference type="Pfam" id="PF00171">
    <property type="entry name" value="Aldedh"/>
    <property type="match status" value="1"/>
</dbReference>
<accession>A0ABS3IZ57</accession>
<evidence type="ECO:0000259" key="5">
    <source>
        <dbReference type="Pfam" id="PF00171"/>
    </source>
</evidence>
<dbReference type="EMBL" id="JAFMPY010000003">
    <property type="protein sequence ID" value="MBO0902690.1"/>
    <property type="molecule type" value="Genomic_DNA"/>
</dbReference>
<gene>
    <name evidence="6" type="ORF">J1C47_03490</name>
</gene>
<comment type="similarity">
    <text evidence="1">Belongs to the aldehyde dehydrogenase family.</text>
</comment>
<dbReference type="InterPro" id="IPR016161">
    <property type="entry name" value="Ald_DH/histidinol_DH"/>
</dbReference>
<name>A0ABS3IZ57_9HYPH</name>
<dbReference type="Proteomes" id="UP000664288">
    <property type="component" value="Unassembled WGS sequence"/>
</dbReference>
<evidence type="ECO:0000256" key="4">
    <source>
        <dbReference type="ARBA" id="ARBA00049194"/>
    </source>
</evidence>
<evidence type="ECO:0000256" key="2">
    <source>
        <dbReference type="ARBA" id="ARBA00023002"/>
    </source>
</evidence>
<keyword evidence="2" id="KW-0560">Oxidoreductase</keyword>
<comment type="catalytic activity">
    <reaction evidence="4">
        <text>an aldehyde + NAD(+) + H2O = a carboxylate + NADH + 2 H(+)</text>
        <dbReference type="Rhea" id="RHEA:16185"/>
        <dbReference type="ChEBI" id="CHEBI:15377"/>
        <dbReference type="ChEBI" id="CHEBI:15378"/>
        <dbReference type="ChEBI" id="CHEBI:17478"/>
        <dbReference type="ChEBI" id="CHEBI:29067"/>
        <dbReference type="ChEBI" id="CHEBI:57540"/>
        <dbReference type="ChEBI" id="CHEBI:57945"/>
        <dbReference type="EC" id="1.2.1.3"/>
    </reaction>
</comment>
<feature type="domain" description="Aldehyde dehydrogenase" evidence="5">
    <location>
        <begin position="17"/>
        <end position="469"/>
    </location>
</feature>
<keyword evidence="7" id="KW-1185">Reference proteome</keyword>
<evidence type="ECO:0000313" key="6">
    <source>
        <dbReference type="EMBL" id="MBO0902690.1"/>
    </source>
</evidence>
<dbReference type="PANTHER" id="PTHR42804">
    <property type="entry name" value="ALDEHYDE DEHYDROGENASE"/>
    <property type="match status" value="1"/>
</dbReference>
<proteinExistence type="inferred from homology"/>
<dbReference type="PROSITE" id="PS00070">
    <property type="entry name" value="ALDEHYDE_DEHYDR_CYS"/>
    <property type="match status" value="1"/>
</dbReference>
<dbReference type="InterPro" id="IPR016160">
    <property type="entry name" value="Ald_DH_CS_CYS"/>
</dbReference>
<dbReference type="Gene3D" id="3.40.309.10">
    <property type="entry name" value="Aldehyde Dehydrogenase, Chain A, domain 2"/>
    <property type="match status" value="1"/>
</dbReference>
<dbReference type="EC" id="1.2.1.3" evidence="3"/>
<dbReference type="InterPro" id="IPR016162">
    <property type="entry name" value="Ald_DH_N"/>
</dbReference>
<dbReference type="RefSeq" id="WP_207349331.1">
    <property type="nucleotide sequence ID" value="NZ_JAFMPY010000003.1"/>
</dbReference>
<comment type="caution">
    <text evidence="6">The sequence shown here is derived from an EMBL/GenBank/DDBJ whole genome shotgun (WGS) entry which is preliminary data.</text>
</comment>
<dbReference type="SUPFAM" id="SSF53720">
    <property type="entry name" value="ALDH-like"/>
    <property type="match status" value="1"/>
</dbReference>
<dbReference type="CDD" id="cd07138">
    <property type="entry name" value="ALDH_CddD_SSP0762"/>
    <property type="match status" value="1"/>
</dbReference>
<evidence type="ECO:0000256" key="1">
    <source>
        <dbReference type="ARBA" id="ARBA00009986"/>
    </source>
</evidence>
<evidence type="ECO:0000256" key="3">
    <source>
        <dbReference type="ARBA" id="ARBA00024226"/>
    </source>
</evidence>
<dbReference type="Gene3D" id="3.40.605.10">
    <property type="entry name" value="Aldehyde Dehydrogenase, Chain A, domain 1"/>
    <property type="match status" value="1"/>
</dbReference>
<evidence type="ECO:0000313" key="7">
    <source>
        <dbReference type="Proteomes" id="UP000664288"/>
    </source>
</evidence>
<dbReference type="InterPro" id="IPR015590">
    <property type="entry name" value="Aldehyde_DH_dom"/>
</dbReference>
<dbReference type="InterPro" id="IPR016163">
    <property type="entry name" value="Ald_DH_C"/>
</dbReference>
<dbReference type="PANTHER" id="PTHR42804:SF1">
    <property type="entry name" value="ALDEHYDE DEHYDROGENASE-RELATED"/>
    <property type="match status" value="1"/>
</dbReference>
<reference evidence="6 7" key="1">
    <citation type="submission" date="2021-03" db="EMBL/GenBank/DDBJ databases">
        <title>Whole genome sequence of Jiella sp. MQZ13P-4.</title>
        <authorList>
            <person name="Tuo L."/>
        </authorList>
    </citation>
    <scope>NUCLEOTIDE SEQUENCE [LARGE SCALE GENOMIC DNA]</scope>
    <source>
        <strain evidence="6 7">MQZ13P-4</strain>
    </source>
</reference>
<sequence>MRSIDTAYIDGAFVTVSGDEVIDIINPANEKLIGQQRLAGRQDARRAIAAASHAQTALSQSTKAERLDMLRSLQAAILRRADEIRDVTIAEYGAPISRARWISQYASDCFGYAADALQGYQFSRRIGDATVRMEPVGVAALIPPWNAAAGTICSKLASALAAGCASVIKPSELSGLQSQVVTETLHSAGLPAGIFNVVVGRGSDVGDELGTHPDVARISFTGSTATGKAIARAASETMKRVSLSLSGKSAAIVLDDADFEAALPMALNSGFQNNGQACIAGTRILVPRDRLEEVEAIVRAAMGAWKVGDPADPGTTIGPLANAAQFDRVQRYIARGIEQGATLIVGGPGRPEGLAQGYFVRPTVFADVDNDMDIARDEIFGPVLSIIAYVDDDDAVAKADDSPYGLQAYVYSRNVERASRISERLMAGSVLINRVTPDLRAPFGGVKQSGIGREFGIFGLESFLEPKAIVREHADVEAASAPQWRGPESITDFY</sequence>